<dbReference type="AlphaFoldDB" id="A0A423PJR6"/>
<dbReference type="PANTHER" id="PTHR33215">
    <property type="entry name" value="PROTEIN DISTAL ANTENNA"/>
    <property type="match status" value="1"/>
</dbReference>
<dbReference type="EMBL" id="AYKH01000028">
    <property type="protein sequence ID" value="ROO25811.1"/>
    <property type="molecule type" value="Genomic_DNA"/>
</dbReference>
<reference evidence="2 3" key="1">
    <citation type="submission" date="2013-10" db="EMBL/GenBank/DDBJ databases">
        <title>Salinisphaera orenii MK-B5 Genome Sequencing.</title>
        <authorList>
            <person name="Lai Q."/>
            <person name="Li C."/>
            <person name="Shao Z."/>
        </authorList>
    </citation>
    <scope>NUCLEOTIDE SEQUENCE [LARGE SCALE GENOMIC DNA]</scope>
    <source>
        <strain evidence="2 3">MK-B5</strain>
    </source>
</reference>
<name>A0A423PJR6_9GAMM</name>
<dbReference type="InterPro" id="IPR002514">
    <property type="entry name" value="Transposase_8"/>
</dbReference>
<dbReference type="PANTHER" id="PTHR33215:SF13">
    <property type="entry name" value="PROTEIN DISTAL ANTENNA"/>
    <property type="match status" value="1"/>
</dbReference>
<dbReference type="GO" id="GO:0006313">
    <property type="term" value="P:DNA transposition"/>
    <property type="evidence" value="ECO:0007669"/>
    <property type="project" value="InterPro"/>
</dbReference>
<dbReference type="Gene3D" id="1.10.10.60">
    <property type="entry name" value="Homeodomain-like"/>
    <property type="match status" value="1"/>
</dbReference>
<evidence type="ECO:0000313" key="3">
    <source>
        <dbReference type="Proteomes" id="UP000283993"/>
    </source>
</evidence>
<gene>
    <name evidence="2" type="ORF">SAOR_11885</name>
</gene>
<dbReference type="SUPFAM" id="SSF46689">
    <property type="entry name" value="Homeodomain-like"/>
    <property type="match status" value="1"/>
</dbReference>
<organism evidence="2 3">
    <name type="scientific">Salinisphaera orenii MK-B5</name>
    <dbReference type="NCBI Taxonomy" id="856730"/>
    <lineage>
        <taxon>Bacteria</taxon>
        <taxon>Pseudomonadati</taxon>
        <taxon>Pseudomonadota</taxon>
        <taxon>Gammaproteobacteria</taxon>
        <taxon>Salinisphaerales</taxon>
        <taxon>Salinisphaeraceae</taxon>
        <taxon>Salinisphaera</taxon>
    </lineage>
</organism>
<accession>A0A423PJR6</accession>
<dbReference type="GO" id="GO:0004803">
    <property type="term" value="F:transposase activity"/>
    <property type="evidence" value="ECO:0007669"/>
    <property type="project" value="InterPro"/>
</dbReference>
<evidence type="ECO:0000313" key="2">
    <source>
        <dbReference type="EMBL" id="ROO25811.1"/>
    </source>
</evidence>
<dbReference type="Pfam" id="PF01527">
    <property type="entry name" value="HTH_Tnp_1"/>
    <property type="match status" value="1"/>
</dbReference>
<dbReference type="Proteomes" id="UP000283993">
    <property type="component" value="Unassembled WGS sequence"/>
</dbReference>
<keyword evidence="3" id="KW-1185">Reference proteome</keyword>
<proteinExistence type="inferred from homology"/>
<comment type="similarity">
    <text evidence="1">Belongs to the transposase 8 family.</text>
</comment>
<evidence type="ECO:0000256" key="1">
    <source>
        <dbReference type="ARBA" id="ARBA00009964"/>
    </source>
</evidence>
<protein>
    <submittedName>
        <fullName evidence="2">Transposase</fullName>
    </submittedName>
</protein>
<dbReference type="GO" id="GO:0003677">
    <property type="term" value="F:DNA binding"/>
    <property type="evidence" value="ECO:0007669"/>
    <property type="project" value="InterPro"/>
</dbReference>
<dbReference type="InterPro" id="IPR009057">
    <property type="entry name" value="Homeodomain-like_sf"/>
</dbReference>
<comment type="caution">
    <text evidence="2">The sequence shown here is derived from an EMBL/GenBank/DDBJ whole genome shotgun (WGS) entry which is preliminary data.</text>
</comment>
<sequence>MPRKKYSAEFKAEAVELVRSSSSSASAVARDLGLSPTMLNRWCREAQRSTKPVFQGSGTPRDQELARLKRELAQVRKERDFLRDAATYFAKGSS</sequence>
<dbReference type="InterPro" id="IPR051839">
    <property type="entry name" value="RD_transcriptional_regulator"/>
</dbReference>